<dbReference type="Pfam" id="PF13377">
    <property type="entry name" value="Peripla_BP_3"/>
    <property type="match status" value="1"/>
</dbReference>
<evidence type="ECO:0000313" key="7">
    <source>
        <dbReference type="EMBL" id="MDO0878431.1"/>
    </source>
</evidence>
<keyword evidence="4" id="KW-0804">Transcription</keyword>
<dbReference type="PANTHER" id="PTHR30146:SF148">
    <property type="entry name" value="HTH-TYPE TRANSCRIPTIONAL REPRESSOR PURR-RELATED"/>
    <property type="match status" value="1"/>
</dbReference>
<evidence type="ECO:0000313" key="8">
    <source>
        <dbReference type="Proteomes" id="UP001176117"/>
    </source>
</evidence>
<evidence type="ECO:0000256" key="3">
    <source>
        <dbReference type="ARBA" id="ARBA00023125"/>
    </source>
</evidence>
<dbReference type="Gene3D" id="1.10.260.40">
    <property type="entry name" value="lambda repressor-like DNA-binding domains"/>
    <property type="match status" value="1"/>
</dbReference>
<dbReference type="Pfam" id="PF00356">
    <property type="entry name" value="LacI"/>
    <property type="match status" value="1"/>
</dbReference>
<dbReference type="PANTHER" id="PTHR30146">
    <property type="entry name" value="LACI-RELATED TRANSCRIPTIONAL REPRESSOR"/>
    <property type="match status" value="1"/>
</dbReference>
<dbReference type="GO" id="GO:0000976">
    <property type="term" value="F:transcription cis-regulatory region binding"/>
    <property type="evidence" value="ECO:0007669"/>
    <property type="project" value="TreeGrafter"/>
</dbReference>
<keyword evidence="8" id="KW-1185">Reference proteome</keyword>
<dbReference type="InterPro" id="IPR001387">
    <property type="entry name" value="Cro/C1-type_HTH"/>
</dbReference>
<evidence type="ECO:0000256" key="1">
    <source>
        <dbReference type="ARBA" id="ARBA00022491"/>
    </source>
</evidence>
<dbReference type="GO" id="GO:0003700">
    <property type="term" value="F:DNA-binding transcription factor activity"/>
    <property type="evidence" value="ECO:0007669"/>
    <property type="project" value="TreeGrafter"/>
</dbReference>
<gene>
    <name evidence="7" type="ORF">NBU54_12200</name>
</gene>
<dbReference type="PROSITE" id="PS50932">
    <property type="entry name" value="HTH_LACI_2"/>
    <property type="match status" value="1"/>
</dbReference>
<keyword evidence="3" id="KW-0238">DNA-binding</keyword>
<evidence type="ECO:0000259" key="6">
    <source>
        <dbReference type="PROSITE" id="PS50943"/>
    </source>
</evidence>
<dbReference type="CDD" id="cd19977">
    <property type="entry name" value="PBP1_EndR-like"/>
    <property type="match status" value="1"/>
</dbReference>
<dbReference type="InterPro" id="IPR028082">
    <property type="entry name" value="Peripla_BP_I"/>
</dbReference>
<evidence type="ECO:0000256" key="2">
    <source>
        <dbReference type="ARBA" id="ARBA00023015"/>
    </source>
</evidence>
<dbReference type="EMBL" id="JAMOGB010000012">
    <property type="protein sequence ID" value="MDO0878431.1"/>
    <property type="molecule type" value="Genomic_DNA"/>
</dbReference>
<organism evidence="7 8">
    <name type="scientific">Anoxybacillus gonensis</name>
    <dbReference type="NCBI Taxonomy" id="198467"/>
    <lineage>
        <taxon>Bacteria</taxon>
        <taxon>Bacillati</taxon>
        <taxon>Bacillota</taxon>
        <taxon>Bacilli</taxon>
        <taxon>Bacillales</taxon>
        <taxon>Anoxybacillaceae</taxon>
        <taxon>Anoxybacillus</taxon>
    </lineage>
</organism>
<dbReference type="CDD" id="cd01392">
    <property type="entry name" value="HTH_LacI"/>
    <property type="match status" value="1"/>
</dbReference>
<keyword evidence="1" id="KW-0678">Repressor</keyword>
<dbReference type="PROSITE" id="PS00356">
    <property type="entry name" value="HTH_LACI_1"/>
    <property type="match status" value="1"/>
</dbReference>
<protein>
    <submittedName>
        <fullName evidence="7">LacI family transcriptional regulator</fullName>
    </submittedName>
</protein>
<dbReference type="InterPro" id="IPR000843">
    <property type="entry name" value="HTH_LacI"/>
</dbReference>
<name>A0AAW7TL90_9BACL</name>
<sequence>MRKVTMADVAKLANVSKSTVSQYLNKRYEYMSEETKRRIAEAIEELQYRPNVLARSLKQKSTATIGVIVFNILHMLTTQVLRAIEDMCQQHDFHVIVCNTDDDPEKERKYIDMLWAKQVDGFIIFPTGKNVELYKKMQEARLPLVFVDRTVAGIDADSVLLHNERAVQLGVQYLIEQGYKHIGLVAPPFAPHVIPRTERIEAFHHALRDHGVSVEKEWVITEHVKRIPERLEALFNSNKLPEAIFAINDLTLMEVLAFVKKHQLAIPNDLAVISIDDVPFASIYTPSLTTIAQPTFEMGKIAAERLFMQMNGETSPQMFRLAPMFIERDSAKKRGEKNESSCHRS</sequence>
<evidence type="ECO:0000256" key="4">
    <source>
        <dbReference type="ARBA" id="ARBA00023163"/>
    </source>
</evidence>
<dbReference type="KEGG" id="agn:AFK25_13670"/>
<reference evidence="7" key="1">
    <citation type="submission" date="2022-05" db="EMBL/GenBank/DDBJ databases">
        <title>Genome-based reclassification of Anoxybacillus salavatliensis Cihan et al. as a later heterotypic synonym of Anoxybacillus gonensis Belduz et al. 2003.</title>
        <authorList>
            <person name="Inan Bektas K."/>
            <person name="Guler H.I."/>
            <person name="Belduz A.O."/>
            <person name="Canakci S."/>
        </authorList>
    </citation>
    <scope>NUCLEOTIDE SEQUENCE</scope>
    <source>
        <strain evidence="7">NCIMB 13933</strain>
    </source>
</reference>
<dbReference type="Gene3D" id="3.40.50.2300">
    <property type="match status" value="2"/>
</dbReference>
<dbReference type="PROSITE" id="PS50943">
    <property type="entry name" value="HTH_CROC1"/>
    <property type="match status" value="1"/>
</dbReference>
<dbReference type="AlphaFoldDB" id="A0AAW7TL90"/>
<dbReference type="Proteomes" id="UP001176117">
    <property type="component" value="Unassembled WGS sequence"/>
</dbReference>
<evidence type="ECO:0000259" key="5">
    <source>
        <dbReference type="PROSITE" id="PS50932"/>
    </source>
</evidence>
<dbReference type="InterPro" id="IPR046335">
    <property type="entry name" value="LacI/GalR-like_sensor"/>
</dbReference>
<dbReference type="SUPFAM" id="SSF47413">
    <property type="entry name" value="lambda repressor-like DNA-binding domains"/>
    <property type="match status" value="1"/>
</dbReference>
<accession>A0AAW7TL90</accession>
<proteinExistence type="predicted"/>
<keyword evidence="2" id="KW-0805">Transcription regulation</keyword>
<feature type="domain" description="HTH cro/C1-type" evidence="6">
    <location>
        <begin position="2"/>
        <end position="53"/>
    </location>
</feature>
<dbReference type="InterPro" id="IPR010982">
    <property type="entry name" value="Lambda_DNA-bd_dom_sf"/>
</dbReference>
<dbReference type="SMART" id="SM00354">
    <property type="entry name" value="HTH_LACI"/>
    <property type="match status" value="1"/>
</dbReference>
<dbReference type="SUPFAM" id="SSF53822">
    <property type="entry name" value="Periplasmic binding protein-like I"/>
    <property type="match status" value="1"/>
</dbReference>
<comment type="caution">
    <text evidence="7">The sequence shown here is derived from an EMBL/GenBank/DDBJ whole genome shotgun (WGS) entry which is preliminary data.</text>
</comment>
<dbReference type="RefSeq" id="WP_019418182.1">
    <property type="nucleotide sequence ID" value="NZ_CP012152.1"/>
</dbReference>
<feature type="domain" description="HTH lacI-type" evidence="5">
    <location>
        <begin position="4"/>
        <end position="59"/>
    </location>
</feature>